<reference evidence="2" key="2">
    <citation type="submission" date="2023-05" db="EMBL/GenBank/DDBJ databases">
        <authorList>
            <consortium name="Lawrence Berkeley National Laboratory"/>
            <person name="Steindorff A."/>
            <person name="Hensen N."/>
            <person name="Bonometti L."/>
            <person name="Westerberg I."/>
            <person name="Brannstrom I.O."/>
            <person name="Guillou S."/>
            <person name="Cros-Aarteil S."/>
            <person name="Calhoun S."/>
            <person name="Haridas S."/>
            <person name="Kuo A."/>
            <person name="Mondo S."/>
            <person name="Pangilinan J."/>
            <person name="Riley R."/>
            <person name="Labutti K."/>
            <person name="Andreopoulos B."/>
            <person name="Lipzen A."/>
            <person name="Chen C."/>
            <person name="Yanf M."/>
            <person name="Daum C."/>
            <person name="Ng V."/>
            <person name="Clum A."/>
            <person name="Ohm R."/>
            <person name="Martin F."/>
            <person name="Silar P."/>
            <person name="Natvig D."/>
            <person name="Lalanne C."/>
            <person name="Gautier V."/>
            <person name="Ament-Velasquez S.L."/>
            <person name="Kruys A."/>
            <person name="Hutchinson M.I."/>
            <person name="Powell A.J."/>
            <person name="Barry K."/>
            <person name="Miller A.N."/>
            <person name="Grigoriev I.V."/>
            <person name="Debuchy R."/>
            <person name="Gladieux P."/>
            <person name="Thoren M.H."/>
            <person name="Johannesson H."/>
        </authorList>
    </citation>
    <scope>NUCLEOTIDE SEQUENCE</scope>
    <source>
        <strain evidence="2">PSN293</strain>
    </source>
</reference>
<protein>
    <submittedName>
        <fullName evidence="2">Uncharacterized protein</fullName>
    </submittedName>
</protein>
<evidence type="ECO:0000313" key="2">
    <source>
        <dbReference type="EMBL" id="KAK4212894.1"/>
    </source>
</evidence>
<comment type="caution">
    <text evidence="2">The sequence shown here is derived from an EMBL/GenBank/DDBJ whole genome shotgun (WGS) entry which is preliminary data.</text>
</comment>
<feature type="compositionally biased region" description="Pro residues" evidence="1">
    <location>
        <begin position="36"/>
        <end position="45"/>
    </location>
</feature>
<evidence type="ECO:0000256" key="1">
    <source>
        <dbReference type="SAM" id="MobiDB-lite"/>
    </source>
</evidence>
<dbReference type="EMBL" id="MU858118">
    <property type="protein sequence ID" value="KAK4212894.1"/>
    <property type="molecule type" value="Genomic_DNA"/>
</dbReference>
<name>A0AAN6Y5J6_9PEZI</name>
<organism evidence="2 3">
    <name type="scientific">Rhypophila decipiens</name>
    <dbReference type="NCBI Taxonomy" id="261697"/>
    <lineage>
        <taxon>Eukaryota</taxon>
        <taxon>Fungi</taxon>
        <taxon>Dikarya</taxon>
        <taxon>Ascomycota</taxon>
        <taxon>Pezizomycotina</taxon>
        <taxon>Sordariomycetes</taxon>
        <taxon>Sordariomycetidae</taxon>
        <taxon>Sordariales</taxon>
        <taxon>Naviculisporaceae</taxon>
        <taxon>Rhypophila</taxon>
    </lineage>
</organism>
<evidence type="ECO:0000313" key="3">
    <source>
        <dbReference type="Proteomes" id="UP001301769"/>
    </source>
</evidence>
<keyword evidence="3" id="KW-1185">Reference proteome</keyword>
<feature type="compositionally biased region" description="Basic and acidic residues" evidence="1">
    <location>
        <begin position="24"/>
        <end position="33"/>
    </location>
</feature>
<sequence length="99" mass="10903">MRKIGACDDCRTRRVACHPNHHQMTWEEAERKFRPPALPPTPSLPGPATTTPTTDKGKAVADEGKDGTISVNIKTSVGTFSFCNAEDTEDMDIKEEETE</sequence>
<dbReference type="Proteomes" id="UP001301769">
    <property type="component" value="Unassembled WGS sequence"/>
</dbReference>
<proteinExistence type="predicted"/>
<reference evidence="2" key="1">
    <citation type="journal article" date="2023" name="Mol. Phylogenet. Evol.">
        <title>Genome-scale phylogeny and comparative genomics of the fungal order Sordariales.</title>
        <authorList>
            <person name="Hensen N."/>
            <person name="Bonometti L."/>
            <person name="Westerberg I."/>
            <person name="Brannstrom I.O."/>
            <person name="Guillou S."/>
            <person name="Cros-Aarteil S."/>
            <person name="Calhoun S."/>
            <person name="Haridas S."/>
            <person name="Kuo A."/>
            <person name="Mondo S."/>
            <person name="Pangilinan J."/>
            <person name="Riley R."/>
            <person name="LaButti K."/>
            <person name="Andreopoulos B."/>
            <person name="Lipzen A."/>
            <person name="Chen C."/>
            <person name="Yan M."/>
            <person name="Daum C."/>
            <person name="Ng V."/>
            <person name="Clum A."/>
            <person name="Steindorff A."/>
            <person name="Ohm R.A."/>
            <person name="Martin F."/>
            <person name="Silar P."/>
            <person name="Natvig D.O."/>
            <person name="Lalanne C."/>
            <person name="Gautier V."/>
            <person name="Ament-Velasquez S.L."/>
            <person name="Kruys A."/>
            <person name="Hutchinson M.I."/>
            <person name="Powell A.J."/>
            <person name="Barry K."/>
            <person name="Miller A.N."/>
            <person name="Grigoriev I.V."/>
            <person name="Debuchy R."/>
            <person name="Gladieux P."/>
            <person name="Hiltunen Thoren M."/>
            <person name="Johannesson H."/>
        </authorList>
    </citation>
    <scope>NUCLEOTIDE SEQUENCE</scope>
    <source>
        <strain evidence="2">PSN293</strain>
    </source>
</reference>
<dbReference type="AlphaFoldDB" id="A0AAN6Y5J6"/>
<gene>
    <name evidence="2" type="ORF">QBC37DRAFT_183313</name>
</gene>
<feature type="region of interest" description="Disordered" evidence="1">
    <location>
        <begin position="24"/>
        <end position="64"/>
    </location>
</feature>
<accession>A0AAN6Y5J6</accession>
<feature type="compositionally biased region" description="Basic and acidic residues" evidence="1">
    <location>
        <begin position="55"/>
        <end position="64"/>
    </location>
</feature>